<dbReference type="PANTHER" id="PTHR47926">
    <property type="entry name" value="PENTATRICOPEPTIDE REPEAT-CONTAINING PROTEIN"/>
    <property type="match status" value="1"/>
</dbReference>
<proteinExistence type="predicted"/>
<name>A0A8T3A2B6_DENNO</name>
<organism evidence="3 4">
    <name type="scientific">Dendrobium nobile</name>
    <name type="common">Orchid</name>
    <dbReference type="NCBI Taxonomy" id="94219"/>
    <lineage>
        <taxon>Eukaryota</taxon>
        <taxon>Viridiplantae</taxon>
        <taxon>Streptophyta</taxon>
        <taxon>Embryophyta</taxon>
        <taxon>Tracheophyta</taxon>
        <taxon>Spermatophyta</taxon>
        <taxon>Magnoliopsida</taxon>
        <taxon>Liliopsida</taxon>
        <taxon>Asparagales</taxon>
        <taxon>Orchidaceae</taxon>
        <taxon>Epidendroideae</taxon>
        <taxon>Malaxideae</taxon>
        <taxon>Dendrobiinae</taxon>
        <taxon>Dendrobium</taxon>
    </lineage>
</organism>
<accession>A0A8T3A2B6</accession>
<sequence>MYDGCGDIRTAWSLFENMEDKDVISWTAMVAWLANLGQLDQARELFNRMPERDIISWTVMIDEYINENHFKEVLEIFREMQDMSVRPDEFTMVSVLTACANFGYQKST</sequence>
<dbReference type="GO" id="GO:0003723">
    <property type="term" value="F:RNA binding"/>
    <property type="evidence" value="ECO:0007669"/>
    <property type="project" value="InterPro"/>
</dbReference>
<dbReference type="PANTHER" id="PTHR47926:SF492">
    <property type="entry name" value="DYW DOMAIN-CONTAINING PROTEIN"/>
    <property type="match status" value="1"/>
</dbReference>
<dbReference type="NCBIfam" id="TIGR00756">
    <property type="entry name" value="PPR"/>
    <property type="match status" value="2"/>
</dbReference>
<evidence type="ECO:0000313" key="3">
    <source>
        <dbReference type="EMBL" id="KAI0488538.1"/>
    </source>
</evidence>
<dbReference type="InterPro" id="IPR046960">
    <property type="entry name" value="PPR_At4g14850-like_plant"/>
</dbReference>
<feature type="repeat" description="PPR" evidence="2">
    <location>
        <begin position="22"/>
        <end position="52"/>
    </location>
</feature>
<dbReference type="InterPro" id="IPR011990">
    <property type="entry name" value="TPR-like_helical_dom_sf"/>
</dbReference>
<dbReference type="OrthoDB" id="775639at2759"/>
<evidence type="ECO:0008006" key="5">
    <source>
        <dbReference type="Google" id="ProtNLM"/>
    </source>
</evidence>
<feature type="repeat" description="PPR" evidence="2">
    <location>
        <begin position="53"/>
        <end position="87"/>
    </location>
</feature>
<dbReference type="Pfam" id="PF13041">
    <property type="entry name" value="PPR_2"/>
    <property type="match status" value="1"/>
</dbReference>
<evidence type="ECO:0000256" key="1">
    <source>
        <dbReference type="ARBA" id="ARBA00022737"/>
    </source>
</evidence>
<dbReference type="PROSITE" id="PS51375">
    <property type="entry name" value="PPR"/>
    <property type="match status" value="2"/>
</dbReference>
<dbReference type="Gene3D" id="1.25.40.10">
    <property type="entry name" value="Tetratricopeptide repeat domain"/>
    <property type="match status" value="1"/>
</dbReference>
<dbReference type="Proteomes" id="UP000829196">
    <property type="component" value="Unassembled WGS sequence"/>
</dbReference>
<evidence type="ECO:0000256" key="2">
    <source>
        <dbReference type="PROSITE-ProRule" id="PRU00708"/>
    </source>
</evidence>
<gene>
    <name evidence="3" type="ORF">KFK09_028374</name>
</gene>
<comment type="caution">
    <text evidence="3">The sequence shown here is derived from an EMBL/GenBank/DDBJ whole genome shotgun (WGS) entry which is preliminary data.</text>
</comment>
<protein>
    <recommendedName>
        <fullName evidence="5">Pentatricopeptide repeat-containing protein</fullName>
    </recommendedName>
</protein>
<keyword evidence="4" id="KW-1185">Reference proteome</keyword>
<reference evidence="3" key="1">
    <citation type="journal article" date="2022" name="Front. Genet.">
        <title>Chromosome-Scale Assembly of the Dendrobium nobile Genome Provides Insights Into the Molecular Mechanism of the Biosynthesis of the Medicinal Active Ingredient of Dendrobium.</title>
        <authorList>
            <person name="Xu Q."/>
            <person name="Niu S.-C."/>
            <person name="Li K.-L."/>
            <person name="Zheng P.-J."/>
            <person name="Zhang X.-J."/>
            <person name="Jia Y."/>
            <person name="Liu Y."/>
            <person name="Niu Y.-X."/>
            <person name="Yu L.-H."/>
            <person name="Chen D.-F."/>
            <person name="Zhang G.-Q."/>
        </authorList>
    </citation>
    <scope>NUCLEOTIDE SEQUENCE</scope>
    <source>
        <tissue evidence="3">Leaf</tissue>
    </source>
</reference>
<dbReference type="EMBL" id="JAGYWB010000019">
    <property type="protein sequence ID" value="KAI0488538.1"/>
    <property type="molecule type" value="Genomic_DNA"/>
</dbReference>
<evidence type="ECO:0000313" key="4">
    <source>
        <dbReference type="Proteomes" id="UP000829196"/>
    </source>
</evidence>
<dbReference type="AlphaFoldDB" id="A0A8T3A2B6"/>
<dbReference type="InterPro" id="IPR002885">
    <property type="entry name" value="PPR_rpt"/>
</dbReference>
<dbReference type="SMR" id="A0A8T3A2B6"/>
<dbReference type="GO" id="GO:0009451">
    <property type="term" value="P:RNA modification"/>
    <property type="evidence" value="ECO:0007669"/>
    <property type="project" value="InterPro"/>
</dbReference>
<keyword evidence="1" id="KW-0677">Repeat</keyword>